<proteinExistence type="predicted"/>
<dbReference type="InterPro" id="IPR050266">
    <property type="entry name" value="AB_hydrolase_sf"/>
</dbReference>
<gene>
    <name evidence="2" type="ORF">GCM10009554_09690</name>
</gene>
<evidence type="ECO:0000313" key="2">
    <source>
        <dbReference type="EMBL" id="GAA0928270.1"/>
    </source>
</evidence>
<evidence type="ECO:0000259" key="1">
    <source>
        <dbReference type="Pfam" id="PF12697"/>
    </source>
</evidence>
<dbReference type="EMBL" id="BAAAHK010000003">
    <property type="protein sequence ID" value="GAA0928270.1"/>
    <property type="molecule type" value="Genomic_DNA"/>
</dbReference>
<dbReference type="SUPFAM" id="SSF53474">
    <property type="entry name" value="alpha/beta-Hydrolases"/>
    <property type="match status" value="1"/>
</dbReference>
<evidence type="ECO:0000313" key="3">
    <source>
        <dbReference type="Proteomes" id="UP001500542"/>
    </source>
</evidence>
<dbReference type="RefSeq" id="WP_343965177.1">
    <property type="nucleotide sequence ID" value="NZ_BAAAHK010000003.1"/>
</dbReference>
<dbReference type="InterPro" id="IPR000639">
    <property type="entry name" value="Epox_hydrolase-like"/>
</dbReference>
<reference evidence="2 3" key="1">
    <citation type="journal article" date="2019" name="Int. J. Syst. Evol. Microbiol.">
        <title>The Global Catalogue of Microorganisms (GCM) 10K type strain sequencing project: providing services to taxonomists for standard genome sequencing and annotation.</title>
        <authorList>
            <consortium name="The Broad Institute Genomics Platform"/>
            <consortium name="The Broad Institute Genome Sequencing Center for Infectious Disease"/>
            <person name="Wu L."/>
            <person name="Ma J."/>
        </authorList>
    </citation>
    <scope>NUCLEOTIDE SEQUENCE [LARGE SCALE GENOMIC DNA]</scope>
    <source>
        <strain evidence="2 3">JCM 10977</strain>
    </source>
</reference>
<dbReference type="PRINTS" id="PR00412">
    <property type="entry name" value="EPOXHYDRLASE"/>
</dbReference>
<feature type="domain" description="AB hydrolase-1" evidence="1">
    <location>
        <begin position="38"/>
        <end position="281"/>
    </location>
</feature>
<name>A0ABN1PHE4_9ACTN</name>
<organism evidence="2 3">
    <name type="scientific">Kribbella koreensis</name>
    <dbReference type="NCBI Taxonomy" id="57909"/>
    <lineage>
        <taxon>Bacteria</taxon>
        <taxon>Bacillati</taxon>
        <taxon>Actinomycetota</taxon>
        <taxon>Actinomycetes</taxon>
        <taxon>Propionibacteriales</taxon>
        <taxon>Kribbellaceae</taxon>
        <taxon>Kribbella</taxon>
    </lineage>
</organism>
<keyword evidence="3" id="KW-1185">Reference proteome</keyword>
<dbReference type="Proteomes" id="UP001500542">
    <property type="component" value="Unassembled WGS sequence"/>
</dbReference>
<keyword evidence="2" id="KW-0378">Hydrolase</keyword>
<accession>A0ABN1PHE4</accession>
<dbReference type="InterPro" id="IPR029058">
    <property type="entry name" value="AB_hydrolase_fold"/>
</dbReference>
<dbReference type="Pfam" id="PF12697">
    <property type="entry name" value="Abhydrolase_6"/>
    <property type="match status" value="1"/>
</dbReference>
<dbReference type="PRINTS" id="PR00111">
    <property type="entry name" value="ABHYDROLASE"/>
</dbReference>
<sequence>MPAEHLHPGDGLTEQYAVLPDGRRLRAITAGTGDGPLVVFEAGMSAPAASWVHTQRRLATHARTLSYDRAGYGGSDVDPADRTLERIVDDLEVLLRDEPGPLVLVGHSWGGPILRLFCERQPERVAGIVFVDATIVEVMPEGDGKLLARSFAVLELLARLGGKGLIVKQTLPHWSPDLSPAEREIIVRDYANPRAMRAGRREAQQVVPALHTMRRLEAAGTPDVPTICLQAGRVDRGMKKRRPAFNRAAGELMAAIPSGRVEILDGVGHLIPQEDPAATHAAIVEVLTTARKQFNSAP</sequence>
<comment type="caution">
    <text evidence="2">The sequence shown here is derived from an EMBL/GenBank/DDBJ whole genome shotgun (WGS) entry which is preliminary data.</text>
</comment>
<dbReference type="InterPro" id="IPR000073">
    <property type="entry name" value="AB_hydrolase_1"/>
</dbReference>
<dbReference type="PANTHER" id="PTHR43798:SF33">
    <property type="entry name" value="HYDROLASE, PUTATIVE (AFU_ORTHOLOGUE AFUA_2G14860)-RELATED"/>
    <property type="match status" value="1"/>
</dbReference>
<protein>
    <submittedName>
        <fullName evidence="2">Alpha/beta hydrolase</fullName>
    </submittedName>
</protein>
<dbReference type="PANTHER" id="PTHR43798">
    <property type="entry name" value="MONOACYLGLYCEROL LIPASE"/>
    <property type="match status" value="1"/>
</dbReference>
<dbReference type="GO" id="GO:0016787">
    <property type="term" value="F:hydrolase activity"/>
    <property type="evidence" value="ECO:0007669"/>
    <property type="project" value="UniProtKB-KW"/>
</dbReference>
<dbReference type="Gene3D" id="3.40.50.1820">
    <property type="entry name" value="alpha/beta hydrolase"/>
    <property type="match status" value="1"/>
</dbReference>